<feature type="binding site" evidence="11">
    <location>
        <position position="160"/>
    </location>
    <ligand>
        <name>substrate</name>
    </ligand>
</feature>
<feature type="binding site" evidence="9 12">
    <location>
        <position position="316"/>
    </location>
    <ligand>
        <name>Mg(2+)</name>
        <dbReference type="ChEBI" id="CHEBI:18420"/>
    </ligand>
</feature>
<evidence type="ECO:0000256" key="1">
    <source>
        <dbReference type="ARBA" id="ARBA00005031"/>
    </source>
</evidence>
<dbReference type="HAMAP" id="MF_00318">
    <property type="entry name" value="Enolase"/>
    <property type="match status" value="1"/>
</dbReference>
<dbReference type="SFLD" id="SFLDS00001">
    <property type="entry name" value="Enolase"/>
    <property type="match status" value="1"/>
</dbReference>
<evidence type="ECO:0000256" key="5">
    <source>
        <dbReference type="ARBA" id="ARBA00022525"/>
    </source>
</evidence>
<dbReference type="FunFam" id="3.30.390.10:FF:000001">
    <property type="entry name" value="Enolase"/>
    <property type="match status" value="1"/>
</dbReference>
<dbReference type="PIRSF" id="PIRSF001400">
    <property type="entry name" value="Enolase"/>
    <property type="match status" value="1"/>
</dbReference>
<comment type="catalytic activity">
    <reaction evidence="9">
        <text>(2R)-2-phosphoglycerate = phosphoenolpyruvate + H2O</text>
        <dbReference type="Rhea" id="RHEA:10164"/>
        <dbReference type="ChEBI" id="CHEBI:15377"/>
        <dbReference type="ChEBI" id="CHEBI:58289"/>
        <dbReference type="ChEBI" id="CHEBI:58702"/>
        <dbReference type="EC" id="4.2.1.11"/>
    </reaction>
</comment>
<comment type="caution">
    <text evidence="15">The sequence shown here is derived from an EMBL/GenBank/DDBJ whole genome shotgun (WGS) entry which is preliminary data.</text>
</comment>
<dbReference type="SFLD" id="SFLDF00002">
    <property type="entry name" value="enolase"/>
    <property type="match status" value="1"/>
</dbReference>
<keyword evidence="6 9" id="KW-0460">Magnesium</keyword>
<evidence type="ECO:0000256" key="2">
    <source>
        <dbReference type="ARBA" id="ARBA00009604"/>
    </source>
</evidence>
<sequence length="416" mass="45564">MAKIKSIIAREILDSRGNPTVEVEVVLDSGQKAWAGVPSGASTGAHEALELRDGDQKRYAGKGVLKAVNNINKKIAPKLIGLDPTKQAEIDKLMIGLDGTENKSKLGANAILGVSLAVARVGAITSNRPLYDYLRKKYWSQVRGWKFPVPTMNILNGGVHAGWSIDIQEFMVVPQQKNIKEAVRCGVEIFQTLKTILKGMGYPTTVGDEGGYAPSLSGNEKAFALMSQAVKKAGYNFGRDVKIAIDPASSEFFEAGKYHMKADKKIRTSAQMTAMYKNWLAKYPIESIEDGLSEDDWQGWKKLTNQLGKKVTLVGDDLFVTNVKKLKAGIEQGIGNAILIKLNQIGSVTETVETIKLAQKHKYKIAVSHRSGETVDDFIADLAVACGAEYIKTGSLSRGERVAKYNRLMEIWDEVK</sequence>
<keyword evidence="5 9" id="KW-0964">Secreted</keyword>
<gene>
    <name evidence="9" type="primary">eno</name>
    <name evidence="15" type="ORF">COU81_01580</name>
</gene>
<evidence type="ECO:0000256" key="12">
    <source>
        <dbReference type="PIRSR" id="PIRSR001400-3"/>
    </source>
</evidence>
<feature type="active site" description="Proton donor" evidence="9 10">
    <location>
        <position position="209"/>
    </location>
</feature>
<dbReference type="GO" id="GO:0009986">
    <property type="term" value="C:cell surface"/>
    <property type="evidence" value="ECO:0007669"/>
    <property type="project" value="UniProtKB-SubCell"/>
</dbReference>
<dbReference type="InterPro" id="IPR020811">
    <property type="entry name" value="Enolase_N"/>
</dbReference>
<feature type="binding site" evidence="11">
    <location>
        <position position="392"/>
    </location>
    <ligand>
        <name>substrate</name>
    </ligand>
</feature>
<dbReference type="EC" id="4.2.1.11" evidence="3 9"/>
<dbReference type="InterPro" id="IPR020810">
    <property type="entry name" value="Enolase_C"/>
</dbReference>
<feature type="binding site" evidence="11">
    <location>
        <position position="169"/>
    </location>
    <ligand>
        <name>substrate</name>
    </ligand>
</feature>
<comment type="similarity">
    <text evidence="2 9">Belongs to the enolase family.</text>
</comment>
<dbReference type="InterPro" id="IPR020809">
    <property type="entry name" value="Enolase_CS"/>
</dbReference>
<comment type="pathway">
    <text evidence="1 9">Carbohydrate degradation; glycolysis; pyruvate from D-glyceraldehyde 3-phosphate: step 4/5.</text>
</comment>
<dbReference type="GO" id="GO:0004634">
    <property type="term" value="F:phosphopyruvate hydratase activity"/>
    <property type="evidence" value="ECO:0007669"/>
    <property type="project" value="UniProtKB-UniRule"/>
</dbReference>
<feature type="binding site" evidence="9">
    <location>
        <position position="392"/>
    </location>
    <ligand>
        <name>(2R)-2-phosphoglycerate</name>
        <dbReference type="ChEBI" id="CHEBI:58289"/>
    </ligand>
</feature>
<keyword evidence="9 12" id="KW-0479">Metal-binding</keyword>
<feature type="binding site" evidence="9">
    <location>
        <position position="168"/>
    </location>
    <ligand>
        <name>(2R)-2-phosphoglycerate</name>
        <dbReference type="ChEBI" id="CHEBI:58289"/>
    </ligand>
</feature>
<dbReference type="InterPro" id="IPR000941">
    <property type="entry name" value="Enolase"/>
</dbReference>
<reference evidence="16" key="1">
    <citation type="submission" date="2017-09" db="EMBL/GenBank/DDBJ databases">
        <title>Depth-based differentiation of microbial function through sediment-hosted aquifers and enrichment of novel symbionts in the deep terrestrial subsurface.</title>
        <authorList>
            <person name="Probst A.J."/>
            <person name="Ladd B."/>
            <person name="Jarett J.K."/>
            <person name="Geller-Mcgrath D.E."/>
            <person name="Sieber C.M.K."/>
            <person name="Emerson J.B."/>
            <person name="Anantharaman K."/>
            <person name="Thomas B.C."/>
            <person name="Malmstrom R."/>
            <person name="Stieglmeier M."/>
            <person name="Klingl A."/>
            <person name="Woyke T."/>
            <person name="Ryan C.M."/>
            <person name="Banfield J.F."/>
        </authorList>
    </citation>
    <scope>NUCLEOTIDE SEQUENCE [LARGE SCALE GENOMIC DNA]</scope>
</reference>
<dbReference type="SUPFAM" id="SSF54826">
    <property type="entry name" value="Enolase N-terminal domain-like"/>
    <property type="match status" value="1"/>
</dbReference>
<dbReference type="SUPFAM" id="SSF51604">
    <property type="entry name" value="Enolase C-terminal domain-like"/>
    <property type="match status" value="1"/>
</dbReference>
<feature type="domain" description="Enolase N-terminal" evidence="14">
    <location>
        <begin position="4"/>
        <end position="134"/>
    </location>
</feature>
<feature type="binding site" evidence="11">
    <location>
        <position position="289"/>
    </location>
    <ligand>
        <name>substrate</name>
    </ligand>
</feature>
<dbReference type="InterPro" id="IPR036849">
    <property type="entry name" value="Enolase-like_C_sf"/>
</dbReference>
<protein>
    <recommendedName>
        <fullName evidence="4 9">Enolase</fullName>
        <ecNumber evidence="3 9">4.2.1.11</ecNumber>
    </recommendedName>
    <alternativeName>
        <fullName evidence="9">2-phospho-D-glycerate hydro-lyase</fullName>
    </alternativeName>
    <alternativeName>
        <fullName evidence="9">2-phosphoglycerate dehydratase</fullName>
    </alternativeName>
</protein>
<feature type="binding site" evidence="9">
    <location>
        <position position="370"/>
    </location>
    <ligand>
        <name>(2R)-2-phosphoglycerate</name>
        <dbReference type="ChEBI" id="CHEBI:58289"/>
    </ligand>
</feature>
<feature type="binding site" evidence="11">
    <location>
        <begin position="368"/>
        <end position="371"/>
    </location>
    <ligand>
        <name>substrate</name>
    </ligand>
</feature>
<organism evidence="15 16">
    <name type="scientific">Candidatus Portnoybacteria bacterium CG10_big_fil_rev_8_21_14_0_10_36_7</name>
    <dbReference type="NCBI Taxonomy" id="1974812"/>
    <lineage>
        <taxon>Bacteria</taxon>
        <taxon>Candidatus Portnoyibacteriota</taxon>
    </lineage>
</organism>
<comment type="function">
    <text evidence="9">Catalyzes the reversible conversion of 2-phosphoglycerate (2-PG) into phosphoenolpyruvate (PEP). It is essential for the degradation of carbohydrates via glycolysis.</text>
</comment>
<dbReference type="Pfam" id="PF00113">
    <property type="entry name" value="Enolase_C"/>
    <property type="match status" value="1"/>
</dbReference>
<evidence type="ECO:0000259" key="14">
    <source>
        <dbReference type="SMART" id="SM01193"/>
    </source>
</evidence>
<feature type="binding site" evidence="9 12">
    <location>
        <position position="289"/>
    </location>
    <ligand>
        <name>Mg(2+)</name>
        <dbReference type="ChEBI" id="CHEBI:18420"/>
    </ligand>
</feature>
<dbReference type="Gene3D" id="3.20.20.120">
    <property type="entry name" value="Enolase-like C-terminal domain"/>
    <property type="match status" value="1"/>
</dbReference>
<evidence type="ECO:0000256" key="9">
    <source>
        <dbReference type="HAMAP-Rule" id="MF_00318"/>
    </source>
</evidence>
<name>A0A2M8KED7_9BACT</name>
<feature type="binding site" evidence="9">
    <location>
        <position position="341"/>
    </location>
    <ligand>
        <name>(2R)-2-phosphoglycerate</name>
        <dbReference type="ChEBI" id="CHEBI:58289"/>
    </ligand>
</feature>
<dbReference type="GO" id="GO:0006096">
    <property type="term" value="P:glycolytic process"/>
    <property type="evidence" value="ECO:0007669"/>
    <property type="project" value="UniProtKB-UniRule"/>
</dbReference>
<dbReference type="PRINTS" id="PR00148">
    <property type="entry name" value="ENOLASE"/>
</dbReference>
<dbReference type="EMBL" id="PFDW01000034">
    <property type="protein sequence ID" value="PJE58279.1"/>
    <property type="molecule type" value="Genomic_DNA"/>
</dbReference>
<keyword evidence="9" id="KW-0963">Cytoplasm</keyword>
<dbReference type="SMART" id="SM01193">
    <property type="entry name" value="Enolase_N"/>
    <property type="match status" value="1"/>
</dbReference>
<comment type="subcellular location">
    <subcellularLocation>
        <location evidence="9">Cytoplasm</location>
    </subcellularLocation>
    <subcellularLocation>
        <location evidence="9">Secreted</location>
    </subcellularLocation>
    <subcellularLocation>
        <location evidence="9">Cell surface</location>
    </subcellularLocation>
    <text evidence="9">Fractions of enolase are present in both the cytoplasm and on the cell surface.</text>
</comment>
<keyword evidence="7 9" id="KW-0324">Glycolysis</keyword>
<dbReference type="Gene3D" id="3.30.390.10">
    <property type="entry name" value="Enolase-like, N-terminal domain"/>
    <property type="match status" value="1"/>
</dbReference>
<proteinExistence type="inferred from homology"/>
<evidence type="ECO:0000256" key="7">
    <source>
        <dbReference type="ARBA" id="ARBA00023152"/>
    </source>
</evidence>
<accession>A0A2M8KED7</accession>
<dbReference type="UniPathway" id="UPA00109">
    <property type="reaction ID" value="UER00187"/>
</dbReference>
<dbReference type="Proteomes" id="UP000231450">
    <property type="component" value="Unassembled WGS sequence"/>
</dbReference>
<feature type="binding site" evidence="9 12">
    <location>
        <position position="246"/>
    </location>
    <ligand>
        <name>Mg(2+)</name>
        <dbReference type="ChEBI" id="CHEBI:18420"/>
    </ligand>
</feature>
<feature type="domain" description="Enolase C-terminal TIM barrel" evidence="13">
    <location>
        <begin position="144"/>
        <end position="416"/>
    </location>
</feature>
<evidence type="ECO:0000259" key="13">
    <source>
        <dbReference type="SMART" id="SM01192"/>
    </source>
</evidence>
<dbReference type="PANTHER" id="PTHR11902:SF1">
    <property type="entry name" value="ENOLASE"/>
    <property type="match status" value="1"/>
</dbReference>
<keyword evidence="15" id="KW-0670">Pyruvate</keyword>
<dbReference type="Pfam" id="PF03952">
    <property type="entry name" value="Enolase_N"/>
    <property type="match status" value="1"/>
</dbReference>
<dbReference type="InterPro" id="IPR029017">
    <property type="entry name" value="Enolase-like_N"/>
</dbReference>
<dbReference type="NCBIfam" id="TIGR01060">
    <property type="entry name" value="eno"/>
    <property type="match status" value="1"/>
</dbReference>
<dbReference type="PANTHER" id="PTHR11902">
    <property type="entry name" value="ENOLASE"/>
    <property type="match status" value="1"/>
</dbReference>
<keyword evidence="8 9" id="KW-0456">Lyase</keyword>
<evidence type="ECO:0000256" key="3">
    <source>
        <dbReference type="ARBA" id="ARBA00012058"/>
    </source>
</evidence>
<evidence type="ECO:0000313" key="16">
    <source>
        <dbReference type="Proteomes" id="UP000231450"/>
    </source>
</evidence>
<comment type="cofactor">
    <cofactor evidence="9">
        <name>Mg(2+)</name>
        <dbReference type="ChEBI" id="CHEBI:18420"/>
    </cofactor>
    <text evidence="9">Binds a second Mg(2+) ion via substrate during catalysis.</text>
</comment>
<comment type="cofactor">
    <cofactor evidence="12">
        <name>Mg(2+)</name>
        <dbReference type="ChEBI" id="CHEBI:18420"/>
    </cofactor>
    <text evidence="12">Mg(2+) is required for catalysis and for stabilizing the dimer.</text>
</comment>
<dbReference type="CDD" id="cd03313">
    <property type="entry name" value="enolase"/>
    <property type="match status" value="1"/>
</dbReference>
<dbReference type="GO" id="GO:0005576">
    <property type="term" value="C:extracellular region"/>
    <property type="evidence" value="ECO:0007669"/>
    <property type="project" value="UniProtKB-SubCell"/>
</dbReference>
<evidence type="ECO:0000256" key="10">
    <source>
        <dbReference type="PIRSR" id="PIRSR001400-1"/>
    </source>
</evidence>
<dbReference type="GO" id="GO:0000287">
    <property type="term" value="F:magnesium ion binding"/>
    <property type="evidence" value="ECO:0007669"/>
    <property type="project" value="UniProtKB-UniRule"/>
</dbReference>
<evidence type="ECO:0000313" key="15">
    <source>
        <dbReference type="EMBL" id="PJE58279.1"/>
    </source>
</evidence>
<dbReference type="AlphaFoldDB" id="A0A2M8KED7"/>
<dbReference type="SMART" id="SM01192">
    <property type="entry name" value="Enolase_C"/>
    <property type="match status" value="1"/>
</dbReference>
<dbReference type="GO" id="GO:0000015">
    <property type="term" value="C:phosphopyruvate hydratase complex"/>
    <property type="evidence" value="ECO:0007669"/>
    <property type="project" value="InterPro"/>
</dbReference>
<feature type="binding site" evidence="9">
    <location>
        <position position="371"/>
    </location>
    <ligand>
        <name>(2R)-2-phosphoglycerate</name>
        <dbReference type="ChEBI" id="CHEBI:58289"/>
    </ligand>
</feature>
<evidence type="ECO:0000256" key="11">
    <source>
        <dbReference type="PIRSR" id="PIRSR001400-2"/>
    </source>
</evidence>
<evidence type="ECO:0000256" key="4">
    <source>
        <dbReference type="ARBA" id="ARBA00017068"/>
    </source>
</evidence>
<feature type="active site" description="Proton acceptor" evidence="9 10">
    <location>
        <position position="341"/>
    </location>
</feature>
<dbReference type="PROSITE" id="PS00164">
    <property type="entry name" value="ENOLASE"/>
    <property type="match status" value="1"/>
</dbReference>
<dbReference type="SFLD" id="SFLDG00178">
    <property type="entry name" value="enolase"/>
    <property type="match status" value="1"/>
</dbReference>
<evidence type="ECO:0000256" key="8">
    <source>
        <dbReference type="ARBA" id="ARBA00023239"/>
    </source>
</evidence>
<evidence type="ECO:0000256" key="6">
    <source>
        <dbReference type="ARBA" id="ARBA00022842"/>
    </source>
</evidence>
<feature type="binding site" evidence="11">
    <location>
        <position position="316"/>
    </location>
    <ligand>
        <name>substrate</name>
    </ligand>
</feature>